<dbReference type="STRING" id="1423729.FC80_GL001488"/>
<keyword evidence="4 7" id="KW-0808">Transferase</keyword>
<evidence type="ECO:0000256" key="1">
    <source>
        <dbReference type="ARBA" id="ARBA00022602"/>
    </source>
</evidence>
<comment type="catalytic activity">
    <reaction evidence="5 7">
        <text>dimethylallyl phosphate + FMNH2 = prenylated FMNH2 + phosphate</text>
        <dbReference type="Rhea" id="RHEA:37743"/>
        <dbReference type="ChEBI" id="CHEBI:43474"/>
        <dbReference type="ChEBI" id="CHEBI:57618"/>
        <dbReference type="ChEBI" id="CHEBI:87467"/>
        <dbReference type="ChEBI" id="CHEBI:88052"/>
        <dbReference type="EC" id="2.5.1.129"/>
    </reaction>
</comment>
<feature type="binding site" evidence="7">
    <location>
        <position position="121"/>
    </location>
    <ligand>
        <name>FMN</name>
        <dbReference type="ChEBI" id="CHEBI:58210"/>
    </ligand>
</feature>
<dbReference type="Proteomes" id="UP000051131">
    <property type="component" value="Unassembled WGS sequence"/>
</dbReference>
<feature type="binding site" evidence="7">
    <location>
        <begin position="10"/>
        <end position="12"/>
    </location>
    <ligand>
        <name>FMN</name>
        <dbReference type="ChEBI" id="CHEBI:58210"/>
    </ligand>
</feature>
<feature type="binding site" evidence="7">
    <location>
        <position position="36"/>
    </location>
    <ligand>
        <name>FMN</name>
        <dbReference type="ChEBI" id="CHEBI:58210"/>
    </ligand>
</feature>
<comment type="caution">
    <text evidence="9">The sequence shown here is derived from an EMBL/GenBank/DDBJ whole genome shotgun (WGS) entry which is preliminary data.</text>
</comment>
<dbReference type="InterPro" id="IPR004507">
    <property type="entry name" value="UbiX-like"/>
</dbReference>
<dbReference type="EC" id="2.5.1.129" evidence="7"/>
<dbReference type="NCBIfam" id="TIGR00421">
    <property type="entry name" value="ubiX_pad"/>
    <property type="match status" value="1"/>
</dbReference>
<reference evidence="9 10" key="1">
    <citation type="journal article" date="2015" name="Genome Announc.">
        <title>Expanding the biotechnology potential of lactobacilli through comparative genomics of 213 strains and associated genera.</title>
        <authorList>
            <person name="Sun Z."/>
            <person name="Harris H.M."/>
            <person name="McCann A."/>
            <person name="Guo C."/>
            <person name="Argimon S."/>
            <person name="Zhang W."/>
            <person name="Yang X."/>
            <person name="Jeffery I.B."/>
            <person name="Cooney J.C."/>
            <person name="Kagawa T.F."/>
            <person name="Liu W."/>
            <person name="Song Y."/>
            <person name="Salvetti E."/>
            <person name="Wrobel A."/>
            <person name="Rasinkangas P."/>
            <person name="Parkhill J."/>
            <person name="Rea M.C."/>
            <person name="O'Sullivan O."/>
            <person name="Ritari J."/>
            <person name="Douillard F.P."/>
            <person name="Paul Ross R."/>
            <person name="Yang R."/>
            <person name="Briner A.E."/>
            <person name="Felis G.E."/>
            <person name="de Vos W.M."/>
            <person name="Barrangou R."/>
            <person name="Klaenhammer T.R."/>
            <person name="Caufield P.W."/>
            <person name="Cui Y."/>
            <person name="Zhang H."/>
            <person name="O'Toole P.W."/>
        </authorList>
    </citation>
    <scope>NUCLEOTIDE SEQUENCE [LARGE SCALE GENOMIC DNA]</scope>
    <source>
        <strain evidence="9 10">DSM 21116</strain>
    </source>
</reference>
<dbReference type="PATRIC" id="fig|1423729.3.peg.1510"/>
<proteinExistence type="inferred from homology"/>
<accession>A0A0R2CF67</accession>
<evidence type="ECO:0000256" key="7">
    <source>
        <dbReference type="HAMAP-Rule" id="MF_01984"/>
    </source>
</evidence>
<gene>
    <name evidence="7" type="primary">ubiX</name>
    <name evidence="9" type="ORF">FC80_GL001488</name>
</gene>
<dbReference type="RefSeq" id="WP_057829703.1">
    <property type="nucleotide sequence ID" value="NZ_AYZE01000016.1"/>
</dbReference>
<comment type="similarity">
    <text evidence="6 7">Belongs to the UbiX/PAD1 family.</text>
</comment>
<dbReference type="PANTHER" id="PTHR43374">
    <property type="entry name" value="FLAVIN PRENYLTRANSFERASE"/>
    <property type="match status" value="1"/>
</dbReference>
<comment type="caution">
    <text evidence="7">Lacks conserved residue(s) required for the propagation of feature annotation.</text>
</comment>
<evidence type="ECO:0000313" key="10">
    <source>
        <dbReference type="Proteomes" id="UP000051131"/>
    </source>
</evidence>
<dbReference type="OrthoDB" id="9781577at2"/>
<dbReference type="NCBIfam" id="NF004685">
    <property type="entry name" value="PRK06029.1"/>
    <property type="match status" value="1"/>
</dbReference>
<dbReference type="GO" id="GO:0106141">
    <property type="term" value="F:flavin prenyltransferase activity"/>
    <property type="evidence" value="ECO:0007669"/>
    <property type="project" value="UniProtKB-EC"/>
</dbReference>
<keyword evidence="3 7" id="KW-0288">FMN</keyword>
<dbReference type="Pfam" id="PF02441">
    <property type="entry name" value="Flavoprotein"/>
    <property type="match status" value="1"/>
</dbReference>
<evidence type="ECO:0000313" key="9">
    <source>
        <dbReference type="EMBL" id="KRM90151.1"/>
    </source>
</evidence>
<dbReference type="PANTHER" id="PTHR43374:SF1">
    <property type="entry name" value="FLAVIN PRENYLTRANSFERASE PAD1, MITOCHONDRIAL"/>
    <property type="match status" value="1"/>
</dbReference>
<dbReference type="InterPro" id="IPR003382">
    <property type="entry name" value="Flavoprotein"/>
</dbReference>
<evidence type="ECO:0000259" key="8">
    <source>
        <dbReference type="Pfam" id="PF02441"/>
    </source>
</evidence>
<evidence type="ECO:0000256" key="4">
    <source>
        <dbReference type="ARBA" id="ARBA00022679"/>
    </source>
</evidence>
<protein>
    <recommendedName>
        <fullName evidence="7">Flavin prenyltransferase UbiX</fullName>
        <ecNumber evidence="7">2.5.1.129</ecNumber>
    </recommendedName>
</protein>
<name>A0A0R2CF67_9LACO</name>
<keyword evidence="2 7" id="KW-0285">Flavoprotein</keyword>
<feature type="binding site" evidence="7">
    <location>
        <position position="151"/>
    </location>
    <ligand>
        <name>dimethylallyl phosphate</name>
        <dbReference type="ChEBI" id="CHEBI:88052"/>
    </ligand>
</feature>
<evidence type="ECO:0000256" key="5">
    <source>
        <dbReference type="ARBA" id="ARBA00050612"/>
    </source>
</evidence>
<comment type="function">
    <text evidence="7">Flavin prenyltransferase that catalyzes the synthesis of the prenylated FMN cofactor (prenyl-FMN) for 4-hydroxy-3-polyprenylbenzoic acid decarboxylase UbiD. The prenyltransferase is metal-independent and links a dimethylallyl moiety from dimethylallyl monophosphate (DMAP) to the flavin N5 and C6 atoms of FMN.</text>
</comment>
<dbReference type="AlphaFoldDB" id="A0A0R2CF67"/>
<organism evidence="9 10">
    <name type="scientific">Liquorilactobacillus cacaonum DSM 21116</name>
    <dbReference type="NCBI Taxonomy" id="1423729"/>
    <lineage>
        <taxon>Bacteria</taxon>
        <taxon>Bacillati</taxon>
        <taxon>Bacillota</taxon>
        <taxon>Bacilli</taxon>
        <taxon>Lactobacillales</taxon>
        <taxon>Lactobacillaceae</taxon>
        <taxon>Liquorilactobacillus</taxon>
    </lineage>
</organism>
<keyword evidence="10" id="KW-1185">Reference proteome</keyword>
<dbReference type="SUPFAM" id="SSF52507">
    <property type="entry name" value="Homo-oligomeric flavin-containing Cys decarboxylases, HFCD"/>
    <property type="match status" value="1"/>
</dbReference>
<evidence type="ECO:0000256" key="2">
    <source>
        <dbReference type="ARBA" id="ARBA00022630"/>
    </source>
</evidence>
<evidence type="ECO:0000256" key="6">
    <source>
        <dbReference type="ARBA" id="ARBA00060793"/>
    </source>
</evidence>
<evidence type="ECO:0000256" key="3">
    <source>
        <dbReference type="ARBA" id="ARBA00022643"/>
    </source>
</evidence>
<dbReference type="Gene3D" id="3.40.50.1950">
    <property type="entry name" value="Flavin prenyltransferase-like"/>
    <property type="match status" value="1"/>
</dbReference>
<dbReference type="InterPro" id="IPR036551">
    <property type="entry name" value="Flavin_trans-like"/>
</dbReference>
<dbReference type="EMBL" id="AYZE01000016">
    <property type="protein sequence ID" value="KRM90151.1"/>
    <property type="molecule type" value="Genomic_DNA"/>
</dbReference>
<feature type="binding site" evidence="7">
    <location>
        <begin position="86"/>
        <end position="89"/>
    </location>
    <ligand>
        <name>FMN</name>
        <dbReference type="ChEBI" id="CHEBI:58210"/>
    </ligand>
</feature>
<dbReference type="HAMAP" id="MF_01984">
    <property type="entry name" value="ubiX_pad"/>
    <property type="match status" value="1"/>
</dbReference>
<feature type="domain" description="Flavoprotein" evidence="8">
    <location>
        <begin position="2"/>
        <end position="168"/>
    </location>
</feature>
<sequence>MKRIVVGITGASGIIYAYDLLKKLSNLDVETHVVISAWGKKNLELESYTLEQFNALSDYTYSYRDQSANIASGSFLHDGMVIIPASMKTIASIACGFGEDLVTRAADVTLKEQRKLIIVPRETPLSAIHLENLTKLARLGVQVIPPIPAFYNSPKTIQDLVDHETMKILDAFGIKQVDAKRWGDV</sequence>
<dbReference type="GO" id="GO:0016831">
    <property type="term" value="F:carboxy-lyase activity"/>
    <property type="evidence" value="ECO:0007669"/>
    <property type="project" value="TreeGrafter"/>
</dbReference>
<feature type="binding site" evidence="7">
    <location>
        <position position="167"/>
    </location>
    <ligand>
        <name>dimethylallyl phosphate</name>
        <dbReference type="ChEBI" id="CHEBI:88052"/>
    </ligand>
</feature>
<keyword evidence="1 7" id="KW-0637">Prenyltransferase</keyword>
<dbReference type="FunFam" id="3.40.50.1950:FF:000001">
    <property type="entry name" value="Flavin prenyltransferase UbiX"/>
    <property type="match status" value="1"/>
</dbReference>